<feature type="non-terminal residue" evidence="9">
    <location>
        <position position="102"/>
    </location>
</feature>
<dbReference type="PANTHER" id="PTHR30406">
    <property type="entry name" value="SULFATE TRANSPORT SYSTEM PERMEASE PROTEIN"/>
    <property type="match status" value="1"/>
</dbReference>
<feature type="transmembrane region" description="Helical" evidence="7">
    <location>
        <begin position="53"/>
        <end position="83"/>
    </location>
</feature>
<dbReference type="GO" id="GO:0005886">
    <property type="term" value="C:plasma membrane"/>
    <property type="evidence" value="ECO:0007669"/>
    <property type="project" value="TreeGrafter"/>
</dbReference>
<dbReference type="InterPro" id="IPR005667">
    <property type="entry name" value="Sulph_transpt2"/>
</dbReference>
<dbReference type="AlphaFoldDB" id="X0SWW8"/>
<dbReference type="InterPro" id="IPR000515">
    <property type="entry name" value="MetI-like"/>
</dbReference>
<gene>
    <name evidence="9" type="ORF">S01H1_02392</name>
</gene>
<dbReference type="GO" id="GO:0015419">
    <property type="term" value="F:ABC-type sulfate transporter activity"/>
    <property type="evidence" value="ECO:0007669"/>
    <property type="project" value="InterPro"/>
</dbReference>
<evidence type="ECO:0000256" key="7">
    <source>
        <dbReference type="SAM" id="Phobius"/>
    </source>
</evidence>
<name>X0SWW8_9ZZZZ</name>
<keyword evidence="6 7" id="KW-0472">Membrane</keyword>
<keyword evidence="3 7" id="KW-0812">Transmembrane</keyword>
<evidence type="ECO:0000313" key="9">
    <source>
        <dbReference type="EMBL" id="GAF85698.1"/>
    </source>
</evidence>
<reference evidence="9" key="1">
    <citation type="journal article" date="2014" name="Front. Microbiol.">
        <title>High frequency of phylogenetically diverse reductive dehalogenase-homologous genes in deep subseafloor sedimentary metagenomes.</title>
        <authorList>
            <person name="Kawai M."/>
            <person name="Futagami T."/>
            <person name="Toyoda A."/>
            <person name="Takaki Y."/>
            <person name="Nishi S."/>
            <person name="Hori S."/>
            <person name="Arai W."/>
            <person name="Tsubouchi T."/>
            <person name="Morono Y."/>
            <person name="Uchiyama I."/>
            <person name="Ito T."/>
            <person name="Fujiyama A."/>
            <person name="Inagaki F."/>
            <person name="Takami H."/>
        </authorList>
    </citation>
    <scope>NUCLEOTIDE SEQUENCE</scope>
    <source>
        <strain evidence="9">Expedition CK06-06</strain>
    </source>
</reference>
<sequence length="102" mass="11348">MTKVRVWRKPDGMSIVFVLLSVIILLFILAPLVKTVGSSSLGTLWNTLLEEEVYFSVLLTVYAAVIATLVGVFLGVPLAYLLARHEFWGKRFLEGLIDVPIV</sequence>
<dbReference type="PROSITE" id="PS50928">
    <property type="entry name" value="ABC_TM1"/>
    <property type="match status" value="1"/>
</dbReference>
<dbReference type="Gene3D" id="1.10.3720.10">
    <property type="entry name" value="MetI-like"/>
    <property type="match status" value="1"/>
</dbReference>
<evidence type="ECO:0000256" key="3">
    <source>
        <dbReference type="ARBA" id="ARBA00022692"/>
    </source>
</evidence>
<accession>X0SWW8</accession>
<evidence type="ECO:0000256" key="5">
    <source>
        <dbReference type="ARBA" id="ARBA00023032"/>
    </source>
</evidence>
<organism evidence="9">
    <name type="scientific">marine sediment metagenome</name>
    <dbReference type="NCBI Taxonomy" id="412755"/>
    <lineage>
        <taxon>unclassified sequences</taxon>
        <taxon>metagenomes</taxon>
        <taxon>ecological metagenomes</taxon>
    </lineage>
</organism>
<keyword evidence="4 7" id="KW-1133">Transmembrane helix</keyword>
<dbReference type="PANTHER" id="PTHR30406:SF8">
    <property type="entry name" value="SULFATE TRANSPORT SYSTEM PERMEASE PROTEIN CYST"/>
    <property type="match status" value="1"/>
</dbReference>
<protein>
    <recommendedName>
        <fullName evidence="8">ABC transmembrane type-1 domain-containing protein</fullName>
    </recommendedName>
</protein>
<keyword evidence="5" id="KW-0764">Sulfate transport</keyword>
<dbReference type="SUPFAM" id="SSF161098">
    <property type="entry name" value="MetI-like"/>
    <property type="match status" value="1"/>
</dbReference>
<evidence type="ECO:0000256" key="2">
    <source>
        <dbReference type="ARBA" id="ARBA00022448"/>
    </source>
</evidence>
<evidence type="ECO:0000256" key="6">
    <source>
        <dbReference type="ARBA" id="ARBA00023136"/>
    </source>
</evidence>
<evidence type="ECO:0000256" key="1">
    <source>
        <dbReference type="ARBA" id="ARBA00004141"/>
    </source>
</evidence>
<evidence type="ECO:0000259" key="8">
    <source>
        <dbReference type="PROSITE" id="PS50928"/>
    </source>
</evidence>
<feature type="domain" description="ABC transmembrane type-1" evidence="8">
    <location>
        <begin position="57"/>
        <end position="102"/>
    </location>
</feature>
<proteinExistence type="predicted"/>
<feature type="transmembrane region" description="Helical" evidence="7">
    <location>
        <begin position="12"/>
        <end position="33"/>
    </location>
</feature>
<dbReference type="InterPro" id="IPR035906">
    <property type="entry name" value="MetI-like_sf"/>
</dbReference>
<dbReference type="EMBL" id="BARS01001145">
    <property type="protein sequence ID" value="GAF85698.1"/>
    <property type="molecule type" value="Genomic_DNA"/>
</dbReference>
<comment type="caution">
    <text evidence="9">The sequence shown here is derived from an EMBL/GenBank/DDBJ whole genome shotgun (WGS) entry which is preliminary data.</text>
</comment>
<keyword evidence="2" id="KW-0813">Transport</keyword>
<evidence type="ECO:0000256" key="4">
    <source>
        <dbReference type="ARBA" id="ARBA00022989"/>
    </source>
</evidence>
<comment type="subcellular location">
    <subcellularLocation>
        <location evidence="1">Membrane</location>
        <topology evidence="1">Multi-pass membrane protein</topology>
    </subcellularLocation>
</comment>